<feature type="domain" description="HTH luxR-type" evidence="3">
    <location>
        <begin position="158"/>
        <end position="189"/>
    </location>
</feature>
<keyword evidence="2" id="KW-0597">Phosphoprotein</keyword>
<dbReference type="SUPFAM" id="SSF52172">
    <property type="entry name" value="CheY-like"/>
    <property type="match status" value="1"/>
</dbReference>
<feature type="domain" description="Response regulatory" evidence="4">
    <location>
        <begin position="15"/>
        <end position="131"/>
    </location>
</feature>
<evidence type="ECO:0000256" key="2">
    <source>
        <dbReference type="PROSITE-ProRule" id="PRU00169"/>
    </source>
</evidence>
<dbReference type="Gene3D" id="3.40.50.2300">
    <property type="match status" value="1"/>
</dbReference>
<dbReference type="SMART" id="SM00448">
    <property type="entry name" value="REC"/>
    <property type="match status" value="1"/>
</dbReference>
<dbReference type="GO" id="GO:0006355">
    <property type="term" value="P:regulation of DNA-templated transcription"/>
    <property type="evidence" value="ECO:0007669"/>
    <property type="project" value="InterPro"/>
</dbReference>
<dbReference type="AlphaFoldDB" id="A0A6J4UL25"/>
<accession>A0A6J4UL25</accession>
<dbReference type="InterPro" id="IPR001789">
    <property type="entry name" value="Sig_transdc_resp-reg_receiver"/>
</dbReference>
<feature type="modified residue" description="4-aspartylphosphate" evidence="2">
    <location>
        <position position="66"/>
    </location>
</feature>
<proteinExistence type="predicted"/>
<dbReference type="PRINTS" id="PR00038">
    <property type="entry name" value="HTHLUXR"/>
</dbReference>
<keyword evidence="1" id="KW-0238">DNA-binding</keyword>
<evidence type="ECO:0000256" key="1">
    <source>
        <dbReference type="ARBA" id="ARBA00023125"/>
    </source>
</evidence>
<dbReference type="PANTHER" id="PTHR43214:SF38">
    <property type="entry name" value="NITRATE_NITRITE RESPONSE REGULATOR PROTEIN NARL"/>
    <property type="match status" value="1"/>
</dbReference>
<dbReference type="PROSITE" id="PS50110">
    <property type="entry name" value="RESPONSE_REGULATORY"/>
    <property type="match status" value="1"/>
</dbReference>
<reference evidence="5" key="1">
    <citation type="submission" date="2020-02" db="EMBL/GenBank/DDBJ databases">
        <authorList>
            <person name="Meier V. D."/>
        </authorList>
    </citation>
    <scope>NUCLEOTIDE SEQUENCE</scope>
    <source>
        <strain evidence="5">AVDCRST_MAG88</strain>
    </source>
</reference>
<dbReference type="InterPro" id="IPR011006">
    <property type="entry name" value="CheY-like_superfamily"/>
</dbReference>
<dbReference type="PROSITE" id="PS50043">
    <property type="entry name" value="HTH_LUXR_2"/>
    <property type="match status" value="1"/>
</dbReference>
<dbReference type="InterPro" id="IPR016032">
    <property type="entry name" value="Sig_transdc_resp-reg_C-effctor"/>
</dbReference>
<dbReference type="Pfam" id="PF00072">
    <property type="entry name" value="Response_reg"/>
    <property type="match status" value="1"/>
</dbReference>
<dbReference type="PANTHER" id="PTHR43214">
    <property type="entry name" value="TWO-COMPONENT RESPONSE REGULATOR"/>
    <property type="match status" value="1"/>
</dbReference>
<dbReference type="GO" id="GO:0003677">
    <property type="term" value="F:DNA binding"/>
    <property type="evidence" value="ECO:0007669"/>
    <property type="project" value="UniProtKB-KW"/>
</dbReference>
<organism evidence="5">
    <name type="scientific">uncultured Thermomicrobiales bacterium</name>
    <dbReference type="NCBI Taxonomy" id="1645740"/>
    <lineage>
        <taxon>Bacteria</taxon>
        <taxon>Pseudomonadati</taxon>
        <taxon>Thermomicrobiota</taxon>
        <taxon>Thermomicrobia</taxon>
        <taxon>Thermomicrobiales</taxon>
        <taxon>environmental samples</taxon>
    </lineage>
</organism>
<evidence type="ECO:0000313" key="5">
    <source>
        <dbReference type="EMBL" id="CAA9552380.1"/>
    </source>
</evidence>
<dbReference type="Pfam" id="PF00196">
    <property type="entry name" value="GerE"/>
    <property type="match status" value="1"/>
</dbReference>
<evidence type="ECO:0008006" key="6">
    <source>
        <dbReference type="Google" id="ProtNLM"/>
    </source>
</evidence>
<feature type="non-terminal residue" evidence="5">
    <location>
        <position position="189"/>
    </location>
</feature>
<dbReference type="EMBL" id="CADCWM010000298">
    <property type="protein sequence ID" value="CAA9552380.1"/>
    <property type="molecule type" value="Genomic_DNA"/>
</dbReference>
<dbReference type="InterPro" id="IPR039420">
    <property type="entry name" value="WalR-like"/>
</dbReference>
<evidence type="ECO:0000259" key="3">
    <source>
        <dbReference type="PROSITE" id="PS50043"/>
    </source>
</evidence>
<dbReference type="InterPro" id="IPR000792">
    <property type="entry name" value="Tscrpt_reg_LuxR_C"/>
</dbReference>
<name>A0A6J4UL25_9BACT</name>
<dbReference type="GO" id="GO:0000160">
    <property type="term" value="P:phosphorelay signal transduction system"/>
    <property type="evidence" value="ECO:0007669"/>
    <property type="project" value="InterPro"/>
</dbReference>
<dbReference type="SUPFAM" id="SSF46894">
    <property type="entry name" value="C-terminal effector domain of the bipartite response regulators"/>
    <property type="match status" value="1"/>
</dbReference>
<evidence type="ECO:0000259" key="4">
    <source>
        <dbReference type="PROSITE" id="PS50110"/>
    </source>
</evidence>
<sequence length="189" mass="19466">MLNRVDYVALQSSIRVLVLADYPLARAGLAALLGGFDDLVVVGQAPGGDGLPGLVDDLAPDLLLLDLAPADEEGLERLERLLAARPGLAAVILSAERGEDALVDALATGARGYLPREVGGDELAAAIRAVASGLLVLGPVPAAALLERIIGRPRPQPRDGGGEALTPRELEVLQALAGGLTNRAIARRL</sequence>
<protein>
    <recommendedName>
        <fullName evidence="6">Two-component transcriptional response regulator, LuxR family</fullName>
    </recommendedName>
</protein>
<gene>
    <name evidence="5" type="ORF">AVDCRST_MAG88-867</name>
</gene>